<evidence type="ECO:0000313" key="16">
    <source>
        <dbReference type="EMBL" id="KAK7331004.1"/>
    </source>
</evidence>
<feature type="chain" id="PRO_5042904932" description="Protein kinase domain-containing protein" evidence="14">
    <location>
        <begin position="33"/>
        <end position="856"/>
    </location>
</feature>
<keyword evidence="6 12" id="KW-0547">Nucleotide-binding</keyword>
<dbReference type="CDD" id="cd14066">
    <property type="entry name" value="STKc_IRAK"/>
    <property type="match status" value="1"/>
</dbReference>
<dbReference type="Pfam" id="PF12819">
    <property type="entry name" value="Malectin_like"/>
    <property type="match status" value="1"/>
</dbReference>
<dbReference type="PANTHER" id="PTHR27003:SF398">
    <property type="entry name" value="PROTEIN KINASE DOMAIN-CONTAINING PROTEIN"/>
    <property type="match status" value="1"/>
</dbReference>
<evidence type="ECO:0000256" key="5">
    <source>
        <dbReference type="ARBA" id="ARBA00022729"/>
    </source>
</evidence>
<reference evidence="16 17" key="1">
    <citation type="submission" date="2024-01" db="EMBL/GenBank/DDBJ databases">
        <title>The genomes of 5 underutilized Papilionoideae crops provide insights into root nodulation and disease resistanc.</title>
        <authorList>
            <person name="Jiang F."/>
        </authorList>
    </citation>
    <scope>NUCLEOTIDE SEQUENCE [LARGE SCALE GENOMIC DNA]</scope>
    <source>
        <strain evidence="16">LVBAO_FW01</strain>
        <tissue evidence="16">Leaves</tissue>
    </source>
</reference>
<dbReference type="InterPro" id="IPR000719">
    <property type="entry name" value="Prot_kinase_dom"/>
</dbReference>
<keyword evidence="9 13" id="KW-1133">Transmembrane helix</keyword>
<comment type="caution">
    <text evidence="16">The sequence shown here is derived from an EMBL/GenBank/DDBJ whole genome shotgun (WGS) entry which is preliminary data.</text>
</comment>
<evidence type="ECO:0000259" key="15">
    <source>
        <dbReference type="PROSITE" id="PS50011"/>
    </source>
</evidence>
<feature type="domain" description="Protein kinase" evidence="15">
    <location>
        <begin position="510"/>
        <end position="785"/>
    </location>
</feature>
<evidence type="ECO:0000313" key="17">
    <source>
        <dbReference type="Proteomes" id="UP001367508"/>
    </source>
</evidence>
<dbReference type="PROSITE" id="PS00108">
    <property type="entry name" value="PROTEIN_KINASE_ST"/>
    <property type="match status" value="1"/>
</dbReference>
<dbReference type="PROSITE" id="PS00107">
    <property type="entry name" value="PROTEIN_KINASE_ATP"/>
    <property type="match status" value="1"/>
</dbReference>
<evidence type="ECO:0000256" key="1">
    <source>
        <dbReference type="ARBA" id="ARBA00004479"/>
    </source>
</evidence>
<keyword evidence="7" id="KW-0418">Kinase</keyword>
<evidence type="ECO:0000256" key="11">
    <source>
        <dbReference type="ARBA" id="ARBA00023180"/>
    </source>
</evidence>
<dbReference type="GO" id="GO:0009506">
    <property type="term" value="C:plasmodesma"/>
    <property type="evidence" value="ECO:0007669"/>
    <property type="project" value="TreeGrafter"/>
</dbReference>
<feature type="transmembrane region" description="Helical" evidence="13">
    <location>
        <begin position="427"/>
        <end position="449"/>
    </location>
</feature>
<dbReference type="SMART" id="SM00220">
    <property type="entry name" value="S_TKc"/>
    <property type="match status" value="1"/>
</dbReference>
<keyword evidence="2" id="KW-0723">Serine/threonine-protein kinase</keyword>
<dbReference type="InterPro" id="IPR011009">
    <property type="entry name" value="Kinase-like_dom_sf"/>
</dbReference>
<organism evidence="16 17">
    <name type="scientific">Canavalia gladiata</name>
    <name type="common">Sword bean</name>
    <name type="synonym">Dolichos gladiatus</name>
    <dbReference type="NCBI Taxonomy" id="3824"/>
    <lineage>
        <taxon>Eukaryota</taxon>
        <taxon>Viridiplantae</taxon>
        <taxon>Streptophyta</taxon>
        <taxon>Embryophyta</taxon>
        <taxon>Tracheophyta</taxon>
        <taxon>Spermatophyta</taxon>
        <taxon>Magnoliopsida</taxon>
        <taxon>eudicotyledons</taxon>
        <taxon>Gunneridae</taxon>
        <taxon>Pentapetalae</taxon>
        <taxon>rosids</taxon>
        <taxon>fabids</taxon>
        <taxon>Fabales</taxon>
        <taxon>Fabaceae</taxon>
        <taxon>Papilionoideae</taxon>
        <taxon>50 kb inversion clade</taxon>
        <taxon>NPAAA clade</taxon>
        <taxon>indigoferoid/millettioid clade</taxon>
        <taxon>Phaseoleae</taxon>
        <taxon>Canavalia</taxon>
    </lineage>
</organism>
<evidence type="ECO:0000256" key="8">
    <source>
        <dbReference type="ARBA" id="ARBA00022840"/>
    </source>
</evidence>
<keyword evidence="10 13" id="KW-0472">Membrane</keyword>
<keyword evidence="4 13" id="KW-0812">Transmembrane</keyword>
<dbReference type="EMBL" id="JAYMYQ010000005">
    <property type="protein sequence ID" value="KAK7331004.1"/>
    <property type="molecule type" value="Genomic_DNA"/>
</dbReference>
<dbReference type="PANTHER" id="PTHR27003">
    <property type="entry name" value="OS07G0166700 PROTEIN"/>
    <property type="match status" value="1"/>
</dbReference>
<keyword evidence="5 14" id="KW-0732">Signal</keyword>
<dbReference type="InterPro" id="IPR017441">
    <property type="entry name" value="Protein_kinase_ATP_BS"/>
</dbReference>
<comment type="subcellular location">
    <subcellularLocation>
        <location evidence="1">Membrane</location>
        <topology evidence="1">Single-pass type I membrane protein</topology>
    </subcellularLocation>
</comment>
<evidence type="ECO:0000256" key="9">
    <source>
        <dbReference type="ARBA" id="ARBA00022989"/>
    </source>
</evidence>
<evidence type="ECO:0000256" key="4">
    <source>
        <dbReference type="ARBA" id="ARBA00022692"/>
    </source>
</evidence>
<dbReference type="GO" id="GO:0005524">
    <property type="term" value="F:ATP binding"/>
    <property type="evidence" value="ECO:0007669"/>
    <property type="project" value="UniProtKB-UniRule"/>
</dbReference>
<keyword evidence="11" id="KW-0325">Glycoprotein</keyword>
<dbReference type="FunFam" id="2.60.120.430:FF:000005">
    <property type="entry name" value="Putative receptor-like protein kinase"/>
    <property type="match status" value="1"/>
</dbReference>
<dbReference type="FunFam" id="3.30.200.20:FF:000039">
    <property type="entry name" value="receptor-like protein kinase FERONIA"/>
    <property type="match status" value="1"/>
</dbReference>
<evidence type="ECO:0000256" key="7">
    <source>
        <dbReference type="ARBA" id="ARBA00022777"/>
    </source>
</evidence>
<gene>
    <name evidence="16" type="ORF">VNO77_25213</name>
</gene>
<dbReference type="Gene3D" id="3.30.200.20">
    <property type="entry name" value="Phosphorylase Kinase, domain 1"/>
    <property type="match status" value="1"/>
</dbReference>
<sequence length="856" mass="95301">MAILQFHTIQRSLFIVLVFLLQFSSLQFPSLGYNVPDKYFINCGSDSNFTESGKVYVGESNPIATFSSSETESSESPVPSPLYRTARIFRSSSWYEFGVDTYGTYMVRLHFFAFSSPSNLSSARFNVSVPGFWLLQNFDARNDTENNSASVKEFFMNITQSSIKITFRPMPSSFAFVNAVELFVLPLHLIANQVSLFTYNGIDRGLSTYNGVLVSRMLETKHRLNVGGQTVARENDDLLRNWIPDDTYLLNPGNAKNSTPYVGQIKRYVGDDSDGPNSNRFTAPNDVYGTAKEISNISAISADSNLLNITWGLPVDKNTDHLLRLHFCDFWNQQSFLTTFNLSIYDNYVIRINDDDPDLVSQLPAPYYYDFVIHSDDSGLMKISLTPNASASKPNAFLNGLEIMKVIELSNSVPFEESNSNHNRLPVVVGSVLGGLALVSVVAVVGVLWRIKMRKQKPVENSDWLPIPITAGGSSHSRLTEGTTQGSPLPNINLGLKIALLDLQLATKNFNASQIIGKGGFGNVYKGVLKNGMRVAVKRGEPGSGQGLPEFQTEIMVLSKIRHRHLVSLIGYCDERYEMILVYEYMEKGTLRDHLYNYNTNFPNLSWKQRLEICIGAARGLHYLHKGAAGGIIHRDVKSTNILLDENLVAKVADFGLSRTGPLDHQPYVSTGVKGTFGYLDPEYFRSQQLTEKSDVYSFGVVLLEVLCARPVIDPSLPREQINLAEWGMLCKDKGMLEEIVDPSIKGQIDQNSLRKFSETVEKCLQEDGSDRPTMGDVLWDLEYALQLQRGANAIPREPHEDSSSSASASLQLPNVRRLPSLSTLSEVDDLSIVKGDESDSAEDSVFSQLKIDDAR</sequence>
<keyword evidence="17" id="KW-1185">Reference proteome</keyword>
<protein>
    <recommendedName>
        <fullName evidence="15">Protein kinase domain-containing protein</fullName>
    </recommendedName>
</protein>
<evidence type="ECO:0000256" key="3">
    <source>
        <dbReference type="ARBA" id="ARBA00022679"/>
    </source>
</evidence>
<dbReference type="Gene3D" id="1.10.510.10">
    <property type="entry name" value="Transferase(Phosphotransferase) domain 1"/>
    <property type="match status" value="1"/>
</dbReference>
<evidence type="ECO:0000256" key="12">
    <source>
        <dbReference type="PROSITE-ProRule" id="PRU10141"/>
    </source>
</evidence>
<dbReference type="SUPFAM" id="SSF56112">
    <property type="entry name" value="Protein kinase-like (PK-like)"/>
    <property type="match status" value="1"/>
</dbReference>
<dbReference type="InterPro" id="IPR008271">
    <property type="entry name" value="Ser/Thr_kinase_AS"/>
</dbReference>
<dbReference type="AlphaFoldDB" id="A0AAN9L892"/>
<proteinExistence type="predicted"/>
<dbReference type="FunFam" id="2.60.120.430:FF:000013">
    <property type="entry name" value="Putative receptor-like protein kinase"/>
    <property type="match status" value="1"/>
</dbReference>
<name>A0AAN9L892_CANGL</name>
<dbReference type="GO" id="GO:0004714">
    <property type="term" value="F:transmembrane receptor protein tyrosine kinase activity"/>
    <property type="evidence" value="ECO:0007669"/>
    <property type="project" value="InterPro"/>
</dbReference>
<dbReference type="PROSITE" id="PS50011">
    <property type="entry name" value="PROTEIN_KINASE_DOM"/>
    <property type="match status" value="1"/>
</dbReference>
<dbReference type="Proteomes" id="UP001367508">
    <property type="component" value="Unassembled WGS sequence"/>
</dbReference>
<feature type="signal peptide" evidence="14">
    <location>
        <begin position="1"/>
        <end position="32"/>
    </location>
</feature>
<keyword evidence="3" id="KW-0808">Transferase</keyword>
<evidence type="ECO:0000256" key="13">
    <source>
        <dbReference type="SAM" id="Phobius"/>
    </source>
</evidence>
<dbReference type="Pfam" id="PF07714">
    <property type="entry name" value="PK_Tyr_Ser-Thr"/>
    <property type="match status" value="1"/>
</dbReference>
<dbReference type="GO" id="GO:0005886">
    <property type="term" value="C:plasma membrane"/>
    <property type="evidence" value="ECO:0007669"/>
    <property type="project" value="TreeGrafter"/>
</dbReference>
<dbReference type="GO" id="GO:0004674">
    <property type="term" value="F:protein serine/threonine kinase activity"/>
    <property type="evidence" value="ECO:0007669"/>
    <property type="project" value="UniProtKB-KW"/>
</dbReference>
<keyword evidence="8 12" id="KW-0067">ATP-binding</keyword>
<dbReference type="InterPro" id="IPR045272">
    <property type="entry name" value="ANXUR1/2-like"/>
</dbReference>
<dbReference type="InterPro" id="IPR001245">
    <property type="entry name" value="Ser-Thr/Tyr_kinase_cat_dom"/>
</dbReference>
<accession>A0AAN9L892</accession>
<dbReference type="InterPro" id="IPR024788">
    <property type="entry name" value="Malectin-like_Carb-bd_dom"/>
</dbReference>
<dbReference type="Gene3D" id="2.60.120.430">
    <property type="entry name" value="Galactose-binding lectin"/>
    <property type="match status" value="2"/>
</dbReference>
<evidence type="ECO:0000256" key="2">
    <source>
        <dbReference type="ARBA" id="ARBA00022527"/>
    </source>
</evidence>
<evidence type="ECO:0000256" key="6">
    <source>
        <dbReference type="ARBA" id="ARBA00022741"/>
    </source>
</evidence>
<evidence type="ECO:0000256" key="10">
    <source>
        <dbReference type="ARBA" id="ARBA00023136"/>
    </source>
</evidence>
<feature type="binding site" evidence="12">
    <location>
        <position position="538"/>
    </location>
    <ligand>
        <name>ATP</name>
        <dbReference type="ChEBI" id="CHEBI:30616"/>
    </ligand>
</feature>
<evidence type="ECO:0000256" key="14">
    <source>
        <dbReference type="SAM" id="SignalP"/>
    </source>
</evidence>
<dbReference type="FunFam" id="1.10.510.10:FF:000252">
    <property type="entry name" value="Receptor-like protein kinase FERONIA"/>
    <property type="match status" value="1"/>
</dbReference>